<dbReference type="PROSITE" id="PS50009">
    <property type="entry name" value="RASGEF_CAT"/>
    <property type="match status" value="1"/>
</dbReference>
<feature type="region of interest" description="Disordered" evidence="4">
    <location>
        <begin position="666"/>
        <end position="700"/>
    </location>
</feature>
<feature type="compositionally biased region" description="Low complexity" evidence="4">
    <location>
        <begin position="1483"/>
        <end position="1506"/>
    </location>
</feature>
<dbReference type="SMART" id="SM00229">
    <property type="entry name" value="RasGEFN"/>
    <property type="match status" value="1"/>
</dbReference>
<feature type="compositionally biased region" description="Low complexity" evidence="4">
    <location>
        <begin position="669"/>
        <end position="685"/>
    </location>
</feature>
<feature type="compositionally biased region" description="Basic residues" evidence="4">
    <location>
        <begin position="1336"/>
        <end position="1345"/>
    </location>
</feature>
<dbReference type="SUPFAM" id="SSF48366">
    <property type="entry name" value="Ras GEF"/>
    <property type="match status" value="1"/>
</dbReference>
<dbReference type="InterPro" id="IPR036964">
    <property type="entry name" value="RASGEF_cat_dom_sf"/>
</dbReference>
<reference evidence="7" key="1">
    <citation type="submission" date="2021-10" db="EMBL/GenBank/DDBJ databases">
        <title>De novo Genome Assembly of Clathrus columnatus (Basidiomycota, Fungi) Using Illumina and Nanopore Sequence Data.</title>
        <authorList>
            <person name="Ogiso-Tanaka E."/>
            <person name="Itagaki H."/>
            <person name="Hosoya T."/>
            <person name="Hosaka K."/>
        </authorList>
    </citation>
    <scope>NUCLEOTIDE SEQUENCE</scope>
    <source>
        <strain evidence="7">MO-923</strain>
    </source>
</reference>
<dbReference type="InterPro" id="IPR001895">
    <property type="entry name" value="RASGEF_cat_dom"/>
</dbReference>
<evidence type="ECO:0000256" key="4">
    <source>
        <dbReference type="SAM" id="MobiDB-lite"/>
    </source>
</evidence>
<feature type="compositionally biased region" description="Polar residues" evidence="4">
    <location>
        <begin position="520"/>
        <end position="531"/>
    </location>
</feature>
<evidence type="ECO:0000256" key="1">
    <source>
        <dbReference type="ARBA" id="ARBA00022658"/>
    </source>
</evidence>
<feature type="region of interest" description="Disordered" evidence="4">
    <location>
        <begin position="209"/>
        <end position="347"/>
    </location>
</feature>
<feature type="compositionally biased region" description="Polar residues" evidence="4">
    <location>
        <begin position="1"/>
        <end position="20"/>
    </location>
</feature>
<dbReference type="GO" id="GO:0005886">
    <property type="term" value="C:plasma membrane"/>
    <property type="evidence" value="ECO:0007669"/>
    <property type="project" value="TreeGrafter"/>
</dbReference>
<dbReference type="PROSITE" id="PS50212">
    <property type="entry name" value="RASGEF_NTER"/>
    <property type="match status" value="1"/>
</dbReference>
<accession>A0AAV5A3S3</accession>
<dbReference type="Gene3D" id="1.10.840.10">
    <property type="entry name" value="Ras guanine-nucleotide exchange factors catalytic domain"/>
    <property type="match status" value="1"/>
</dbReference>
<dbReference type="PANTHER" id="PTHR23113:SF363">
    <property type="entry name" value="PROTEIN SON OF SEVENLESS"/>
    <property type="match status" value="1"/>
</dbReference>
<feature type="region of interest" description="Disordered" evidence="4">
    <location>
        <begin position="502"/>
        <end position="532"/>
    </location>
</feature>
<feature type="compositionally biased region" description="Polar residues" evidence="4">
    <location>
        <begin position="320"/>
        <end position="338"/>
    </location>
</feature>
<feature type="compositionally biased region" description="Polar residues" evidence="4">
    <location>
        <begin position="1151"/>
        <end position="1167"/>
    </location>
</feature>
<feature type="region of interest" description="Disordered" evidence="4">
    <location>
        <begin position="1046"/>
        <end position="1072"/>
    </location>
</feature>
<feature type="region of interest" description="Disordered" evidence="4">
    <location>
        <begin position="910"/>
        <end position="935"/>
    </location>
</feature>
<dbReference type="Pfam" id="PF00618">
    <property type="entry name" value="RasGEF_N"/>
    <property type="match status" value="1"/>
</dbReference>
<keyword evidence="8" id="KW-1185">Reference proteome</keyword>
<feature type="compositionally biased region" description="Low complexity" evidence="4">
    <location>
        <begin position="1843"/>
        <end position="1854"/>
    </location>
</feature>
<evidence type="ECO:0000256" key="3">
    <source>
        <dbReference type="SAM" id="Coils"/>
    </source>
</evidence>
<feature type="compositionally biased region" description="Low complexity" evidence="4">
    <location>
        <begin position="420"/>
        <end position="445"/>
    </location>
</feature>
<evidence type="ECO:0000259" key="5">
    <source>
        <dbReference type="PROSITE" id="PS50009"/>
    </source>
</evidence>
<organism evidence="7 8">
    <name type="scientific">Clathrus columnatus</name>
    <dbReference type="NCBI Taxonomy" id="1419009"/>
    <lineage>
        <taxon>Eukaryota</taxon>
        <taxon>Fungi</taxon>
        <taxon>Dikarya</taxon>
        <taxon>Basidiomycota</taxon>
        <taxon>Agaricomycotina</taxon>
        <taxon>Agaricomycetes</taxon>
        <taxon>Phallomycetidae</taxon>
        <taxon>Phallales</taxon>
        <taxon>Clathraceae</taxon>
        <taxon>Clathrus</taxon>
    </lineage>
</organism>
<comment type="caution">
    <text evidence="7">The sequence shown here is derived from an EMBL/GenBank/DDBJ whole genome shotgun (WGS) entry which is preliminary data.</text>
</comment>
<sequence>MSTSTSGDTLSPAPSSSSPMEFSDAVPVIPPLNLSDDKLRLGTHSPSLPSSPLGGDTISNVNLAAGITKPTPASDISTSPPTIDSLHSLSLSKSRGIPIPVPTSSIRGTNLYNNTTRSFIMSPTDMGAEQGTELGSRGIDIDLLPPEVTKADLFIAPDGSFVQTSSAPAARELKKCYDKILRVGHDQIVRSPYAITAVEDETGAKVFRISRRDDNGATPALKSDHATTQTQVQTQSTTASTSSRRRARLSVQDFLPSGMFKPSNNNNGAMNGQGSGAGISAWPGAGSSPGTVSNTSPSSPPPTTRRKLRKTRSNSDMHSRLTQSPPAFTESYSQPQQHHNPRNTYGYDPVFEIRDELTAGADTFSQVLGWVSELATDTGAIASTSRRKKKSISGAVKGLSASFGNVDGSNTQINTDGEVESTSFSSSVAASTSPSRSRSPSAAGATNANTKRRPSISTSAALSNVGNSGMSNAINNAFLGHIVGETALPFGDNVKYTTPLRVSNSGYGSEPDVDTEAQDSTESPISPSSQIRELREMQSFESGLTARIGDIGVGYGRERNTIFGSDAEKGTFSSEPGTPKLAKEEIEDPIHASLENHSLSPNSSTWLHFSTRVFDVIQTYRGLPLPSSLLSAPPTGATIKITATESANPRDDPRFVIWGEVYEGESNTPSVHTHSTPSASSSVASISLPPRKRSNARPPDPLAAVVSEAAPQTVIIAATVERWIAQLTSELDYDELLNFLLTYRTYITPTDLCHLLICRFHWALENPTSKQDEMVRRIVRVRTFIAIRYWLLTFFREDFLPNQALCTLFTTWLNSLSRDLSVRGGRSGDALSIVRKLKKVVRECKAAHSSQRAEIVASSTDSVAVDDSDVDLDFSNIRYTYSVDADRNAGTESEMKLSSNSIGLGFGIPPEGGMNPRGSTTSANPPSQPVSLTSPNTLLLSQPLSKTILDHVKSPKPGTDTPLAQAAGVGALPLLSRPGTQYHNSAISRAFVNTMGRLGRWRRVLNVRDARASTSVGGTYTLGAGIGYVPQYETVNSGLGYTLTPSSVSATGVTSSSSTSSPFNAPNASGVTGTVNSVGELLHVKGGVEEYMKMLKLGPSESHSRPGPVSPLIANSENLEDEDEGSFPSRPPGLPSPGSRTPDYLSHSDENITPSNSDTGSFSSSIDTRTDPDRQTLADSVIDSASMTRFSYSESGYGGSGEEDPDIGMTPEDGSVIRSQNAPPKQEWSPEVVSLDDYNLSSSESGSSSDIEDGANMDANEATPTTSGPGVGVGVRKGKATRRLPLRREFQFVRGSGGSVSSMGIRSSSSFVPGIESRSGSRERENERINSALTSRRIRHERRPRSPLGTTSRSSRSSFSSSSQRTTSEVSTNHPSGYTPQFQQWQIELISDEEDEAGDAEAALRRLEGQIDVERQREKDLKVGRWLRTARARTGIGLGAGEGSGRAYARERGYSVSAESVGSMRSRQSGSVESVNQEEGNEDVTVSVDSISSTNPSTATATPFTSKNTDTPHGSSVQERDRSGSVSSATAVLISASGNTGHYTIDVALNPNMTIGANTAHPRTSTVEVRRPSIISRMGANANANGAKVFAPPVSNTVTTTGVNLSPTSIPASTPAPSAGPGSAIPYAYRSFILLHRSELLARQFMIIEAEFFKKIKFEEIIAHQWGQAIEDVNVRDWVAFMKERAKVKNAGVAVARAGSGLAGSYGSPPTSTSMVQTSSDPKLSSILALRARFNLIVNFVASEIVITHAGERVILVEKFIRVAWKMYRHNNFNTLTAIISGLQTRWVNKAMGKRWNKVSVWEQRIFEDLKVFVSREGEFRYIRNATSALIDRRTLGFGTEGGTTSSSSAAGNSTDRDKERDKPAVSSSQPHTNPHPTYCLPFLGAYLAQLYAYEKLPDFIDPTAPTEPVLIDIATGTLSAPSHSEVFFNLQPLPEGITLEPLINVHKQRLIARVIKTFVGAQHLAASVPFDVDERCYQKCFRIRSLETDVLQSIVGREA</sequence>
<dbReference type="CDD" id="cd06224">
    <property type="entry name" value="REM"/>
    <property type="match status" value="1"/>
</dbReference>
<feature type="compositionally biased region" description="Low complexity" evidence="4">
    <location>
        <begin position="286"/>
        <end position="297"/>
    </location>
</feature>
<feature type="coiled-coil region" evidence="3">
    <location>
        <begin position="1390"/>
        <end position="1417"/>
    </location>
</feature>
<feature type="region of interest" description="Disordered" evidence="4">
    <location>
        <begin position="1841"/>
        <end position="1874"/>
    </location>
</feature>
<evidence type="ECO:0000256" key="2">
    <source>
        <dbReference type="PROSITE-ProRule" id="PRU00168"/>
    </source>
</evidence>
<dbReference type="SMART" id="SM00147">
    <property type="entry name" value="RasGEF"/>
    <property type="match status" value="1"/>
</dbReference>
<feature type="compositionally biased region" description="Low complexity" evidence="4">
    <location>
        <begin position="1046"/>
        <end position="1069"/>
    </location>
</feature>
<feature type="region of interest" description="Disordered" evidence="4">
    <location>
        <begin position="1458"/>
        <end position="1528"/>
    </location>
</feature>
<feature type="region of interest" description="Disordered" evidence="4">
    <location>
        <begin position="401"/>
        <end position="456"/>
    </location>
</feature>
<dbReference type="PANTHER" id="PTHR23113">
    <property type="entry name" value="GUANINE NUCLEOTIDE EXCHANGE FACTOR"/>
    <property type="match status" value="1"/>
</dbReference>
<feature type="domain" description="Ras-GEF" evidence="5">
    <location>
        <begin position="1637"/>
        <end position="1996"/>
    </location>
</feature>
<feature type="compositionally biased region" description="Low complexity" evidence="4">
    <location>
        <begin position="226"/>
        <end position="242"/>
    </location>
</feature>
<evidence type="ECO:0000313" key="7">
    <source>
        <dbReference type="EMBL" id="GJJ09299.1"/>
    </source>
</evidence>
<feature type="compositionally biased region" description="Polar residues" evidence="4">
    <location>
        <begin position="1507"/>
        <end position="1517"/>
    </location>
</feature>
<feature type="region of interest" description="Disordered" evidence="4">
    <location>
        <begin position="1098"/>
        <end position="1282"/>
    </location>
</feature>
<feature type="region of interest" description="Disordered" evidence="4">
    <location>
        <begin position="1295"/>
        <end position="1379"/>
    </location>
</feature>
<dbReference type="GO" id="GO:0005085">
    <property type="term" value="F:guanyl-nucleotide exchange factor activity"/>
    <property type="evidence" value="ECO:0007669"/>
    <property type="project" value="UniProtKB-KW"/>
</dbReference>
<feature type="compositionally biased region" description="Low complexity" evidence="4">
    <location>
        <begin position="1346"/>
        <end position="1372"/>
    </location>
</feature>
<dbReference type="InterPro" id="IPR000651">
    <property type="entry name" value="Ras-like_Gua-exchang_fac_N"/>
</dbReference>
<feature type="domain" description="N-terminal Ras-GEF" evidence="6">
    <location>
        <begin position="711"/>
        <end position="838"/>
    </location>
</feature>
<dbReference type="InterPro" id="IPR008937">
    <property type="entry name" value="Ras-like_GEF"/>
</dbReference>
<dbReference type="GO" id="GO:0007265">
    <property type="term" value="P:Ras protein signal transduction"/>
    <property type="evidence" value="ECO:0007669"/>
    <property type="project" value="TreeGrafter"/>
</dbReference>
<feature type="compositionally biased region" description="Basic and acidic residues" evidence="4">
    <location>
        <begin position="1319"/>
        <end position="1328"/>
    </location>
</feature>
<feature type="region of interest" description="Disordered" evidence="4">
    <location>
        <begin position="1"/>
        <end position="56"/>
    </location>
</feature>
<dbReference type="Pfam" id="PF00617">
    <property type="entry name" value="RasGEF"/>
    <property type="match status" value="1"/>
</dbReference>
<evidence type="ECO:0008006" key="9">
    <source>
        <dbReference type="Google" id="ProtNLM"/>
    </source>
</evidence>
<protein>
    <recommendedName>
        <fullName evidence="9">Ras GEF</fullName>
    </recommendedName>
</protein>
<keyword evidence="3" id="KW-0175">Coiled coil</keyword>
<feature type="compositionally biased region" description="Polar residues" evidence="4">
    <location>
        <begin position="917"/>
        <end position="935"/>
    </location>
</feature>
<dbReference type="InterPro" id="IPR023578">
    <property type="entry name" value="Ras_GEF_dom_sf"/>
</dbReference>
<proteinExistence type="predicted"/>
<feature type="compositionally biased region" description="Low complexity" evidence="4">
    <location>
        <begin position="1299"/>
        <end position="1318"/>
    </location>
</feature>
<keyword evidence="1 2" id="KW-0344">Guanine-nucleotide releasing factor</keyword>
<dbReference type="EMBL" id="BPWL01000004">
    <property type="protein sequence ID" value="GJJ09299.1"/>
    <property type="molecule type" value="Genomic_DNA"/>
</dbReference>
<gene>
    <name evidence="7" type="ORF">Clacol_003521</name>
</gene>
<feature type="compositionally biased region" description="Basic and acidic residues" evidence="4">
    <location>
        <begin position="1855"/>
        <end position="1864"/>
    </location>
</feature>
<evidence type="ECO:0000259" key="6">
    <source>
        <dbReference type="PROSITE" id="PS50212"/>
    </source>
</evidence>
<evidence type="ECO:0000313" key="8">
    <source>
        <dbReference type="Proteomes" id="UP001050691"/>
    </source>
</evidence>
<dbReference type="Proteomes" id="UP001050691">
    <property type="component" value="Unassembled WGS sequence"/>
</dbReference>
<feature type="compositionally biased region" description="Polar residues" evidence="4">
    <location>
        <begin position="1458"/>
        <end position="1478"/>
    </location>
</feature>
<dbReference type="Gene3D" id="1.20.870.10">
    <property type="entry name" value="Son of sevenless (SoS) protein Chain: S domain 1"/>
    <property type="match status" value="1"/>
</dbReference>
<name>A0AAV5A3S3_9AGAM</name>